<dbReference type="InterPro" id="IPR027417">
    <property type="entry name" value="P-loop_NTPase"/>
</dbReference>
<keyword evidence="2" id="KW-0433">Leucine-rich repeat</keyword>
<dbReference type="Pfam" id="PF17779">
    <property type="entry name" value="WHD_NOD2"/>
    <property type="match status" value="1"/>
</dbReference>
<reference evidence="7 8" key="1">
    <citation type="journal article" date="2024" name="G3 (Bethesda)">
        <title>A hybrid genome assembly of the endangered aye-aye (Daubentonia madagascariensis).</title>
        <authorList>
            <person name="Versoza C.J."/>
            <person name="Pfeifer S.P."/>
        </authorList>
    </citation>
    <scope>NUCLEOTIDE SEQUENCE [LARGE SCALE GENOMIC DNA]</scope>
    <source>
        <strain evidence="7">6821</strain>
    </source>
</reference>
<dbReference type="AlphaFoldDB" id="A0ABD2D837"/>
<dbReference type="Pfam" id="PF17776">
    <property type="entry name" value="NLRC4_HD2"/>
    <property type="match status" value="1"/>
</dbReference>
<evidence type="ECO:0000313" key="8">
    <source>
        <dbReference type="Proteomes" id="UP001610411"/>
    </source>
</evidence>
<feature type="domain" description="NACHT" evidence="6">
    <location>
        <begin position="55"/>
        <end position="254"/>
    </location>
</feature>
<dbReference type="Pfam" id="PF05729">
    <property type="entry name" value="NACHT"/>
    <property type="match status" value="1"/>
</dbReference>
<sequence length="804" mass="91814">HTKMYQDHIKKKFSSLWSSKSVTGFYGYFRSEVRQEEREYLELLFAPKETGKQSHTLVFQGMQGIGKTTFLIKAMLAWSESNLYQDRFLYVFYFCCRDLKQLVETSLAELISRDWPNPSAPIAEIMSQPERLLFIIDSFEQLKCDLNEPESDLCSDWMKTQPVQVLLSSLLRKKMLPESSLLMAVTPACPVEVKDRLVCPELITLQGFSESDRKLYFCCLFQDRNRATEAFSFVRENEQLFSMCQVPLLCWLVCTCVKQEMEKGKDLALTCRCTTSLYASFVFNLFTPKGANCPNQQSQVQLKGLCSLAAEGMWTDTFEFNEEDFRKNGIVDSDIPILLDTKILVKCTEHSYMFIHMSIQEFCAAMFYLLMRDGAHPNPAVRCRETLLINYLKKERKAHWISLGCFIFGFLNEKEQQKLDAFFGFQLSQEIKQQFHRCLKSLGEREGLQGQTDFLTLFYCLFEMQDEAFTRQAANFLQEASFSIIENTDLVVCAYCLKYCSGLRKLWFSVQNIFKEESGCSSMSSCSFIHWHHICSVLTTNEHLEEFQLMGSDLSESALVTLCNQLRHPSCRLQKLGLNNVSFPGESTIVFEVLFHNPDLKHLNLICVKLSREDVKLLCNALTYAMCNIEELVLAYCYLSEHCWEYLSEVLLQNKSLRHLDLSMNALKDEGLKTLCEALKHPDCCLRSLCLVKCFFTAAGCQDLASVLTSNQNLRNLQIGYNDIGDVGVKVLCDALTHPSCHLENLGLEACELTSACCKDLSSALTSSKTLQKLNLTLNALDHGGVVVLCEALRHPECALRILV</sequence>
<protein>
    <submittedName>
        <fullName evidence="7">NACHT, LRR and PYD domains-containing protein 4</fullName>
    </submittedName>
</protein>
<evidence type="ECO:0000256" key="3">
    <source>
        <dbReference type="ARBA" id="ARBA00022737"/>
    </source>
</evidence>
<dbReference type="InterPro" id="IPR001611">
    <property type="entry name" value="Leu-rich_rpt"/>
</dbReference>
<dbReference type="PROSITE" id="PS50837">
    <property type="entry name" value="NACHT"/>
    <property type="match status" value="1"/>
</dbReference>
<evidence type="ECO:0000256" key="4">
    <source>
        <dbReference type="ARBA" id="ARBA00022741"/>
    </source>
</evidence>
<dbReference type="SMART" id="SM00368">
    <property type="entry name" value="LRR_RI"/>
    <property type="match status" value="8"/>
</dbReference>
<evidence type="ECO:0000259" key="6">
    <source>
        <dbReference type="PROSITE" id="PS50837"/>
    </source>
</evidence>
<comment type="similarity">
    <text evidence="1">Belongs to the NLRP family.</text>
</comment>
<accession>A0ABD2D837</accession>
<dbReference type="InterPro" id="IPR007111">
    <property type="entry name" value="NACHT_NTPase"/>
</dbReference>
<evidence type="ECO:0000256" key="1">
    <source>
        <dbReference type="ARBA" id="ARBA00008665"/>
    </source>
</evidence>
<evidence type="ECO:0000256" key="2">
    <source>
        <dbReference type="ARBA" id="ARBA00022614"/>
    </source>
</evidence>
<dbReference type="InterPro" id="IPR041075">
    <property type="entry name" value="NOD1/2_WH"/>
</dbReference>
<dbReference type="PANTHER" id="PTHR45690">
    <property type="entry name" value="NACHT, LRR AND PYD DOMAINS-CONTAINING PROTEIN 12"/>
    <property type="match status" value="1"/>
</dbReference>
<comment type="caution">
    <text evidence="7">The sequence shown here is derived from an EMBL/GenBank/DDBJ whole genome shotgun (WGS) entry which is preliminary data.</text>
</comment>
<evidence type="ECO:0000313" key="7">
    <source>
        <dbReference type="EMBL" id="KAL2762726.1"/>
    </source>
</evidence>
<dbReference type="InterPro" id="IPR041267">
    <property type="entry name" value="NLRP_HD2"/>
</dbReference>
<keyword evidence="8" id="KW-1185">Reference proteome</keyword>
<gene>
    <name evidence="7" type="ORF">WCI35_031151</name>
</gene>
<name>A0ABD2D837_DAUMA</name>
<dbReference type="EMBL" id="JBFSEQ010000013">
    <property type="protein sequence ID" value="KAL2762726.1"/>
    <property type="molecule type" value="Genomic_DNA"/>
</dbReference>
<dbReference type="SUPFAM" id="SSF52047">
    <property type="entry name" value="RNI-like"/>
    <property type="match status" value="1"/>
</dbReference>
<evidence type="ECO:0000256" key="5">
    <source>
        <dbReference type="ARBA" id="ARBA00022840"/>
    </source>
</evidence>
<dbReference type="PROSITE" id="PS51450">
    <property type="entry name" value="LRR"/>
    <property type="match status" value="1"/>
</dbReference>
<dbReference type="Proteomes" id="UP001610411">
    <property type="component" value="Unassembled WGS sequence"/>
</dbReference>
<dbReference type="SUPFAM" id="SSF52540">
    <property type="entry name" value="P-loop containing nucleoside triphosphate hydrolases"/>
    <property type="match status" value="1"/>
</dbReference>
<dbReference type="Pfam" id="PF13516">
    <property type="entry name" value="LRR_6"/>
    <property type="match status" value="3"/>
</dbReference>
<keyword evidence="4" id="KW-0547">Nucleotide-binding</keyword>
<proteinExistence type="inferred from homology"/>
<dbReference type="Gene3D" id="3.80.10.10">
    <property type="entry name" value="Ribonuclease Inhibitor"/>
    <property type="match status" value="1"/>
</dbReference>
<dbReference type="InterPro" id="IPR050637">
    <property type="entry name" value="NLRP_innate_immun_reg"/>
</dbReference>
<organism evidence="7 8">
    <name type="scientific">Daubentonia madagascariensis</name>
    <name type="common">Aye-aye</name>
    <name type="synonym">Sciurus madagascariensis</name>
    <dbReference type="NCBI Taxonomy" id="31869"/>
    <lineage>
        <taxon>Eukaryota</taxon>
        <taxon>Metazoa</taxon>
        <taxon>Chordata</taxon>
        <taxon>Craniata</taxon>
        <taxon>Vertebrata</taxon>
        <taxon>Euteleostomi</taxon>
        <taxon>Mammalia</taxon>
        <taxon>Eutheria</taxon>
        <taxon>Euarchontoglires</taxon>
        <taxon>Primates</taxon>
        <taxon>Strepsirrhini</taxon>
        <taxon>Chiromyiformes</taxon>
        <taxon>Daubentoniidae</taxon>
        <taxon>Daubentonia</taxon>
    </lineage>
</organism>
<dbReference type="InterPro" id="IPR032675">
    <property type="entry name" value="LRR_dom_sf"/>
</dbReference>
<dbReference type="Gene3D" id="3.40.50.300">
    <property type="entry name" value="P-loop containing nucleotide triphosphate hydrolases"/>
    <property type="match status" value="1"/>
</dbReference>
<dbReference type="FunFam" id="3.40.50.300:FF:000442">
    <property type="entry name" value="NACHT, LRR and PYD domains-containing protein 3"/>
    <property type="match status" value="1"/>
</dbReference>
<feature type="non-terminal residue" evidence="7">
    <location>
        <position position="1"/>
    </location>
</feature>
<keyword evidence="5" id="KW-0067">ATP-binding</keyword>
<keyword evidence="3" id="KW-0677">Repeat</keyword>
<feature type="non-terminal residue" evidence="7">
    <location>
        <position position="804"/>
    </location>
</feature>
<dbReference type="PANTHER" id="PTHR45690:SF6">
    <property type="entry name" value="NACHT, LRR AND PYD DOMAINS-CONTAINING PROTEIN 4"/>
    <property type="match status" value="1"/>
</dbReference>
<dbReference type="GO" id="GO:0005524">
    <property type="term" value="F:ATP binding"/>
    <property type="evidence" value="ECO:0007669"/>
    <property type="project" value="UniProtKB-KW"/>
</dbReference>